<dbReference type="HOGENOM" id="CLU_3291142_0_0_6"/>
<proteinExistence type="predicted"/>
<evidence type="ECO:0000313" key="3">
    <source>
        <dbReference type="Proteomes" id="UP000019586"/>
    </source>
</evidence>
<gene>
    <name evidence="2" type="ORF">KPNJ2_03205</name>
</gene>
<protein>
    <submittedName>
        <fullName evidence="2">Uncharacterized protein</fullName>
    </submittedName>
</protein>
<evidence type="ECO:0000256" key="1">
    <source>
        <dbReference type="SAM" id="Phobius"/>
    </source>
</evidence>
<accession>W8ULM8</accession>
<dbReference type="Proteomes" id="UP000019586">
    <property type="component" value="Chromosome"/>
</dbReference>
<evidence type="ECO:0000313" key="2">
    <source>
        <dbReference type="EMBL" id="AHM79985.1"/>
    </source>
</evidence>
<keyword evidence="1" id="KW-0812">Transmembrane</keyword>
<dbReference type="AlphaFoldDB" id="W8ULM8"/>
<name>W8ULM8_KLEPN</name>
<dbReference type="EMBL" id="CP006918">
    <property type="protein sequence ID" value="AHM79985.1"/>
    <property type="molecule type" value="Genomic_DNA"/>
</dbReference>
<organism evidence="2 3">
    <name type="scientific">Klebsiella pneumoniae 30684/NJST258_2</name>
    <dbReference type="NCBI Taxonomy" id="1420013"/>
    <lineage>
        <taxon>Bacteria</taxon>
        <taxon>Pseudomonadati</taxon>
        <taxon>Pseudomonadota</taxon>
        <taxon>Gammaproteobacteria</taxon>
        <taxon>Enterobacterales</taxon>
        <taxon>Enterobacteriaceae</taxon>
        <taxon>Klebsiella/Raoultella group</taxon>
        <taxon>Klebsiella</taxon>
        <taxon>Klebsiella pneumoniae complex</taxon>
    </lineage>
</organism>
<sequence length="40" mass="4655">MLATPVIKMRLPERKPIALILIVIAYFYFNNHNVNIVISK</sequence>
<feature type="transmembrane region" description="Helical" evidence="1">
    <location>
        <begin position="17"/>
        <end position="38"/>
    </location>
</feature>
<reference evidence="2 3" key="1">
    <citation type="journal article" date="2014" name="Proc. Natl. Acad. Sci. U.S.A.">
        <title>Molecular dissection of the evolution of carbapenem-resistant multilocus sequence type 258 Klebsiella pneumoniae.</title>
        <authorList>
            <person name="Deleo F.R."/>
            <person name="Chen L."/>
            <person name="Porcella S.F."/>
            <person name="Martens C.A."/>
            <person name="Kobayashi S.D."/>
            <person name="Porter A.R."/>
            <person name="Chavda K.D."/>
            <person name="Jacobs M.R."/>
            <person name="Mathema B."/>
            <person name="Olsen R.J."/>
            <person name="Bonomo R.A."/>
            <person name="Musser J.M."/>
            <person name="Kreiswirth B.N."/>
        </authorList>
    </citation>
    <scope>NUCLEOTIDE SEQUENCE [LARGE SCALE GENOMIC DNA]</scope>
    <source>
        <strain evidence="2">30684/NJST258_2</strain>
    </source>
</reference>
<dbReference type="KEGG" id="kps:KPNJ2_03205"/>
<keyword evidence="1" id="KW-0472">Membrane</keyword>
<keyword evidence="1" id="KW-1133">Transmembrane helix</keyword>